<gene>
    <name evidence="10" type="primary">LOC136085841</name>
</gene>
<keyword evidence="6" id="KW-0206">Cytoskeleton</keyword>
<sequence length="496" mass="59658">MALPTLCPRWVKSMKSPAEISVQHYTKREQINASNISNYQFFKNSEVQANKIKEWSSKDSFEKSMVCVDKLIESAAASEKKHLLELRRNKLHILLLKENEFYQDELKKLRFTSIKYDRVEHLQAKKEERRKLIAAEKDYECWRKNDPRIREIETEAKQKELANDWREQLLEKEKIKKCTEEFDARLEEQMAKENLHALNNIKNYQNELKKKEKQISHDLLAQINELEKKNKEAESLRNEEMKLQEHNLFLLNMEKKRELIKKQKEKQDFGDFLIRQNKQQLKNRSKQIQEALEMDLQLLEEVAKKEAEERTIYAKKKDKLKADAQSMQQVFADQLRLEKIREAELENFYQENANIQWRKRESEWDREAQARERLIKTVLEERQKQIEEKIAQVHIEQKSSIAEREKLLMQIEEHKSLLENEQAIECIRKNERKQEILDQISSRESEVKKAQISEEKDQDLLMSRELSKEVLVKSEAERMNSKSFEHTFRRRKVAFT</sequence>
<keyword evidence="4" id="KW-0963">Cytoplasm</keyword>
<accession>A0ABM4CP17</accession>
<feature type="coiled-coil region" evidence="7">
    <location>
        <begin position="274"/>
        <end position="309"/>
    </location>
</feature>
<feature type="coiled-coil region" evidence="7">
    <location>
        <begin position="187"/>
        <end position="246"/>
    </location>
</feature>
<proteinExistence type="inferred from homology"/>
<dbReference type="PANTHER" id="PTHR31183">
    <property type="entry name" value="TRICHOPLEIN KERATIN FILAMENT-BINDING PROTEIN FAMILY MEMBER"/>
    <property type="match status" value="1"/>
</dbReference>
<dbReference type="Pfam" id="PF13868">
    <property type="entry name" value="TPH"/>
    <property type="match status" value="1"/>
</dbReference>
<reference evidence="10" key="1">
    <citation type="submission" date="2025-08" db="UniProtKB">
        <authorList>
            <consortium name="RefSeq"/>
        </authorList>
    </citation>
    <scope>IDENTIFICATION</scope>
</reference>
<evidence type="ECO:0000259" key="8">
    <source>
        <dbReference type="Pfam" id="PF13868"/>
    </source>
</evidence>
<comment type="similarity">
    <text evidence="2">Belongs to the TCHP family.</text>
</comment>
<keyword evidence="9" id="KW-1185">Reference proteome</keyword>
<evidence type="ECO:0000256" key="2">
    <source>
        <dbReference type="ARBA" id="ARBA00010777"/>
    </source>
</evidence>
<evidence type="ECO:0000256" key="7">
    <source>
        <dbReference type="SAM" id="Coils"/>
    </source>
</evidence>
<protein>
    <recommendedName>
        <fullName evidence="3">Trichoplein keratin filament-binding protein</fullName>
    </recommendedName>
</protein>
<name>A0ABM4CP17_HYDVU</name>
<feature type="coiled-coil region" evidence="7">
    <location>
        <begin position="376"/>
        <end position="424"/>
    </location>
</feature>
<evidence type="ECO:0000313" key="9">
    <source>
        <dbReference type="Proteomes" id="UP001652625"/>
    </source>
</evidence>
<evidence type="ECO:0000256" key="5">
    <source>
        <dbReference type="ARBA" id="ARBA00023054"/>
    </source>
</evidence>
<keyword evidence="5 7" id="KW-0175">Coiled coil</keyword>
<dbReference type="GeneID" id="136085841"/>
<comment type="subcellular location">
    <subcellularLocation>
        <location evidence="1">Cytoplasm</location>
        <location evidence="1">Cytoskeleton</location>
        <location evidence="1">Microtubule organizing center</location>
        <location evidence="1">Centrosome</location>
    </subcellularLocation>
</comment>
<dbReference type="PANTHER" id="PTHR31183:SF2">
    <property type="entry name" value="TRICHOPLEIN KERATIN FILAMENT-BINDING PROTEIN"/>
    <property type="match status" value="1"/>
</dbReference>
<dbReference type="Proteomes" id="UP001652625">
    <property type="component" value="Chromosome 10"/>
</dbReference>
<dbReference type="InterPro" id="IPR043596">
    <property type="entry name" value="CFAP53/TCHP"/>
</dbReference>
<organism evidence="9 10">
    <name type="scientific">Hydra vulgaris</name>
    <name type="common">Hydra</name>
    <name type="synonym">Hydra attenuata</name>
    <dbReference type="NCBI Taxonomy" id="6087"/>
    <lineage>
        <taxon>Eukaryota</taxon>
        <taxon>Metazoa</taxon>
        <taxon>Cnidaria</taxon>
        <taxon>Hydrozoa</taxon>
        <taxon>Hydroidolina</taxon>
        <taxon>Anthoathecata</taxon>
        <taxon>Aplanulata</taxon>
        <taxon>Hydridae</taxon>
        <taxon>Hydra</taxon>
    </lineage>
</organism>
<evidence type="ECO:0000256" key="3">
    <source>
        <dbReference type="ARBA" id="ARBA00017328"/>
    </source>
</evidence>
<feature type="domain" description="Trichohyalin-plectin-homology" evidence="8">
    <location>
        <begin position="142"/>
        <end position="479"/>
    </location>
</feature>
<dbReference type="InterPro" id="IPR043597">
    <property type="entry name" value="TPH_dom"/>
</dbReference>
<evidence type="ECO:0000256" key="4">
    <source>
        <dbReference type="ARBA" id="ARBA00022490"/>
    </source>
</evidence>
<evidence type="ECO:0000256" key="1">
    <source>
        <dbReference type="ARBA" id="ARBA00004300"/>
    </source>
</evidence>
<evidence type="ECO:0000313" key="10">
    <source>
        <dbReference type="RefSeq" id="XP_065663565.1"/>
    </source>
</evidence>
<evidence type="ECO:0000256" key="6">
    <source>
        <dbReference type="ARBA" id="ARBA00023212"/>
    </source>
</evidence>
<dbReference type="RefSeq" id="XP_065663565.1">
    <property type="nucleotide sequence ID" value="XM_065807493.1"/>
</dbReference>